<dbReference type="InterPro" id="IPR051913">
    <property type="entry name" value="GH2_Domain-Containing"/>
</dbReference>
<dbReference type="InterPro" id="IPR008979">
    <property type="entry name" value="Galactose-bd-like_sf"/>
</dbReference>
<evidence type="ECO:0000256" key="2">
    <source>
        <dbReference type="ARBA" id="ARBA00022801"/>
    </source>
</evidence>
<dbReference type="Pfam" id="PF02837">
    <property type="entry name" value="Glyco_hydro_2_N"/>
    <property type="match status" value="1"/>
</dbReference>
<protein>
    <submittedName>
        <fullName evidence="7">Beta-glucuronidase</fullName>
    </submittedName>
</protein>
<dbReference type="SUPFAM" id="SSF49303">
    <property type="entry name" value="beta-Galactosidase/glucuronidase domain"/>
    <property type="match status" value="1"/>
</dbReference>
<dbReference type="InterPro" id="IPR017853">
    <property type="entry name" value="GH"/>
</dbReference>
<feature type="domain" description="Glycoside hydrolase family 2 immunoglobulin-like beta-sandwich" evidence="4">
    <location>
        <begin position="184"/>
        <end position="290"/>
    </location>
</feature>
<reference evidence="7 8" key="1">
    <citation type="submission" date="2018-11" db="EMBL/GenBank/DDBJ databases">
        <title>Complete genome sequence of Paenibacillus baekrokdamisoli strain KCTC 33723.</title>
        <authorList>
            <person name="Kang S.W."/>
            <person name="Lee K.C."/>
            <person name="Kim K.K."/>
            <person name="Kim J.S."/>
            <person name="Kim D.S."/>
            <person name="Ko S.H."/>
            <person name="Yang S.H."/>
            <person name="Lee J.S."/>
        </authorList>
    </citation>
    <scope>NUCLEOTIDE SEQUENCE [LARGE SCALE GENOMIC DNA]</scope>
    <source>
        <strain evidence="7 8">KCTC 33723</strain>
    </source>
</reference>
<feature type="domain" description="Glycoside hydrolase family 2 catalytic" evidence="5">
    <location>
        <begin position="294"/>
        <end position="576"/>
    </location>
</feature>
<dbReference type="SUPFAM" id="SSF49785">
    <property type="entry name" value="Galactose-binding domain-like"/>
    <property type="match status" value="1"/>
</dbReference>
<dbReference type="GO" id="GO:0004553">
    <property type="term" value="F:hydrolase activity, hydrolyzing O-glycosyl compounds"/>
    <property type="evidence" value="ECO:0007669"/>
    <property type="project" value="InterPro"/>
</dbReference>
<name>A0A3G9IS96_9BACL</name>
<dbReference type="AlphaFoldDB" id="A0A3G9IS96"/>
<dbReference type="SUPFAM" id="SSF51445">
    <property type="entry name" value="(Trans)glycosidases"/>
    <property type="match status" value="1"/>
</dbReference>
<dbReference type="InterPro" id="IPR013783">
    <property type="entry name" value="Ig-like_fold"/>
</dbReference>
<comment type="similarity">
    <text evidence="1">Belongs to the glycosyl hydrolase 2 family.</text>
</comment>
<dbReference type="InterPro" id="IPR036156">
    <property type="entry name" value="Beta-gal/glucu_dom_sf"/>
</dbReference>
<evidence type="ECO:0000259" key="5">
    <source>
        <dbReference type="Pfam" id="PF02836"/>
    </source>
</evidence>
<keyword evidence="2" id="KW-0378">Hydrolase</keyword>
<dbReference type="RefSeq" id="WP_125658683.1">
    <property type="nucleotide sequence ID" value="NZ_AP019308.1"/>
</dbReference>
<keyword evidence="8" id="KW-1185">Reference proteome</keyword>
<dbReference type="PANTHER" id="PTHR42732">
    <property type="entry name" value="BETA-GALACTOSIDASE"/>
    <property type="match status" value="1"/>
</dbReference>
<accession>A0A3G9IS96</accession>
<dbReference type="InterPro" id="IPR006102">
    <property type="entry name" value="Ig-like_GH2"/>
</dbReference>
<dbReference type="EMBL" id="AP019308">
    <property type="protein sequence ID" value="BBH21730.1"/>
    <property type="molecule type" value="Genomic_DNA"/>
</dbReference>
<keyword evidence="3" id="KW-0326">Glycosidase</keyword>
<dbReference type="Pfam" id="PF02836">
    <property type="entry name" value="Glyco_hydro_2_C"/>
    <property type="match status" value="1"/>
</dbReference>
<organism evidence="7 8">
    <name type="scientific">Paenibacillus baekrokdamisoli</name>
    <dbReference type="NCBI Taxonomy" id="1712516"/>
    <lineage>
        <taxon>Bacteria</taxon>
        <taxon>Bacillati</taxon>
        <taxon>Bacillota</taxon>
        <taxon>Bacilli</taxon>
        <taxon>Bacillales</taxon>
        <taxon>Paenibacillaceae</taxon>
        <taxon>Paenibacillus</taxon>
    </lineage>
</organism>
<dbReference type="OrthoDB" id="9762066at2"/>
<dbReference type="Proteomes" id="UP000275368">
    <property type="component" value="Chromosome"/>
</dbReference>
<evidence type="ECO:0000259" key="6">
    <source>
        <dbReference type="Pfam" id="PF02837"/>
    </source>
</evidence>
<dbReference type="Pfam" id="PF00703">
    <property type="entry name" value="Glyco_hydro_2"/>
    <property type="match status" value="1"/>
</dbReference>
<evidence type="ECO:0000256" key="3">
    <source>
        <dbReference type="ARBA" id="ARBA00023295"/>
    </source>
</evidence>
<dbReference type="InterPro" id="IPR006103">
    <property type="entry name" value="Glyco_hydro_2_cat"/>
</dbReference>
<sequence>MLQFEVDKEYPRPQFFRQSWVNLNGEWDFRFDDAYEGEGAEWYKEVTADKKIIVPFTYETKASGIEEEKFHPCVWYERQLAVPSEWDGKLVKLHFQASDYLTKVWVNGSFVGEHEGGYTAFSFDITSSLSGTGSDKLVVRVEDSDSCNQPRGKQRWTQNNFGCWYVQTTGIWQSVWMEAVEEQYLQSVKITPDVDNNSVLFEYVVPNYTQLDNLSLRTRMTFKGQLIREVTMSVDRSRSSIQLHVVNDRIGEWKAAHTWSPDNPNLYEVEFTLLKDNVETDKVQSYFGMRKISIVNGKVLLNNVPIYQRLLLDQGYWKDSHLTAPSVDALILDIDRTLEFGYNGVRKHQKLEDPRFLYWCDRKGLLVWSEMPAAYEFNDDAIERFTREWMQVVQQHYNHPSIITWTPFNESWGVHNILTDVKQQQLTVAIYHMTKAFDSMRPVVVNDGWEHTVSDIITLHDYEERGEVLAERYANKEEVLGFDRCFNNSKYAFAQGYAYNGKPILMSEYGGIAFNSEEGWGYGNQVKTDEQFIERFHSITQAIKDLPYMVGYCYTQITDVQQEVNGLMTIDREPKIDPAIIRDINLA</sequence>
<dbReference type="Gene3D" id="3.20.20.80">
    <property type="entry name" value="Glycosidases"/>
    <property type="match status" value="1"/>
</dbReference>
<feature type="domain" description="Glycosyl hydrolases family 2 sugar binding" evidence="6">
    <location>
        <begin position="22"/>
        <end position="141"/>
    </location>
</feature>
<proteinExistence type="inferred from homology"/>
<gene>
    <name evidence="7" type="ORF">Back11_30750</name>
</gene>
<evidence type="ECO:0000256" key="1">
    <source>
        <dbReference type="ARBA" id="ARBA00007401"/>
    </source>
</evidence>
<dbReference type="GO" id="GO:0005975">
    <property type="term" value="P:carbohydrate metabolic process"/>
    <property type="evidence" value="ECO:0007669"/>
    <property type="project" value="InterPro"/>
</dbReference>
<dbReference type="KEGG" id="pbk:Back11_30750"/>
<dbReference type="Gene3D" id="2.60.120.260">
    <property type="entry name" value="Galactose-binding domain-like"/>
    <property type="match status" value="1"/>
</dbReference>
<evidence type="ECO:0000259" key="4">
    <source>
        <dbReference type="Pfam" id="PF00703"/>
    </source>
</evidence>
<evidence type="ECO:0000313" key="8">
    <source>
        <dbReference type="Proteomes" id="UP000275368"/>
    </source>
</evidence>
<dbReference type="PANTHER" id="PTHR42732:SF3">
    <property type="entry name" value="HYDROLASE"/>
    <property type="match status" value="1"/>
</dbReference>
<evidence type="ECO:0000313" key="7">
    <source>
        <dbReference type="EMBL" id="BBH21730.1"/>
    </source>
</evidence>
<dbReference type="InterPro" id="IPR006104">
    <property type="entry name" value="Glyco_hydro_2_N"/>
</dbReference>
<dbReference type="Gene3D" id="2.60.40.10">
    <property type="entry name" value="Immunoglobulins"/>
    <property type="match status" value="1"/>
</dbReference>